<dbReference type="InterPro" id="IPR003615">
    <property type="entry name" value="HNH_nuc"/>
</dbReference>
<organism evidence="3 4">
    <name type="scientific">Microbacterium fluvii</name>
    <dbReference type="NCBI Taxonomy" id="415215"/>
    <lineage>
        <taxon>Bacteria</taxon>
        <taxon>Bacillati</taxon>
        <taxon>Actinomycetota</taxon>
        <taxon>Actinomycetes</taxon>
        <taxon>Micrococcales</taxon>
        <taxon>Microbacteriaceae</taxon>
        <taxon>Microbacterium</taxon>
    </lineage>
</organism>
<feature type="compositionally biased region" description="Basic and acidic residues" evidence="1">
    <location>
        <begin position="67"/>
        <end position="76"/>
    </location>
</feature>
<sequence length="285" mass="30366">MEPATHRHPHGIFDRLTQQAKAVIDARKTDAAGTGADTLEGFDALDGDGDGGGGGAGGTDGIGGTDRSSEPTRDTRTLSEVRADVLADTLLTGHATAAVSDASVPEAQAIHARVQITVPASTLTGQGDEPAELIGHGPIDPDTARRLAGHAHVWMRLFTDHGTGCVRAIDQYRPPASLRRLLAARDEHCRFPGCRQPVWRCDLDHTFAHVEGGRTEACNLAHLCEGHHILKHHTAWKVQQLPGGVLEWTSPTGRTYPDTPARTLMFTTMQADAPPGDPPDPPPPF</sequence>
<gene>
    <name evidence="3" type="ORF">ACFQRL_13345</name>
</gene>
<evidence type="ECO:0000259" key="2">
    <source>
        <dbReference type="Pfam" id="PF02720"/>
    </source>
</evidence>
<keyword evidence="4" id="KW-1185">Reference proteome</keyword>
<reference evidence="4" key="1">
    <citation type="journal article" date="2019" name="Int. J. Syst. Evol. Microbiol.">
        <title>The Global Catalogue of Microorganisms (GCM) 10K type strain sequencing project: providing services to taxonomists for standard genome sequencing and annotation.</title>
        <authorList>
            <consortium name="The Broad Institute Genomics Platform"/>
            <consortium name="The Broad Institute Genome Sequencing Center for Infectious Disease"/>
            <person name="Wu L."/>
            <person name="Ma J."/>
        </authorList>
    </citation>
    <scope>NUCLEOTIDE SEQUENCE [LARGE SCALE GENOMIC DNA]</scope>
    <source>
        <strain evidence="4">CGMCC 1.15772</strain>
    </source>
</reference>
<evidence type="ECO:0000313" key="3">
    <source>
        <dbReference type="EMBL" id="MFC7269944.1"/>
    </source>
</evidence>
<dbReference type="EMBL" id="JBHTBE010000003">
    <property type="protein sequence ID" value="MFC7269944.1"/>
    <property type="molecule type" value="Genomic_DNA"/>
</dbReference>
<dbReference type="Pfam" id="PF02720">
    <property type="entry name" value="DUF222"/>
    <property type="match status" value="1"/>
</dbReference>
<dbReference type="RefSeq" id="WP_262874853.1">
    <property type="nucleotide sequence ID" value="NZ_BAABKW010000013.1"/>
</dbReference>
<dbReference type="Proteomes" id="UP001596507">
    <property type="component" value="Unassembled WGS sequence"/>
</dbReference>
<dbReference type="InterPro" id="IPR003870">
    <property type="entry name" value="DUF222"/>
</dbReference>
<feature type="region of interest" description="Disordered" evidence="1">
    <location>
        <begin position="45"/>
        <end position="76"/>
    </location>
</feature>
<protein>
    <submittedName>
        <fullName evidence="3">DUF222 domain-containing protein</fullName>
    </submittedName>
</protein>
<comment type="caution">
    <text evidence="3">The sequence shown here is derived from an EMBL/GenBank/DDBJ whole genome shotgun (WGS) entry which is preliminary data.</text>
</comment>
<feature type="domain" description="DUF222" evidence="2">
    <location>
        <begin position="67"/>
        <end position="186"/>
    </location>
</feature>
<evidence type="ECO:0000313" key="4">
    <source>
        <dbReference type="Proteomes" id="UP001596507"/>
    </source>
</evidence>
<feature type="compositionally biased region" description="Gly residues" evidence="1">
    <location>
        <begin position="50"/>
        <end position="64"/>
    </location>
</feature>
<evidence type="ECO:0000256" key="1">
    <source>
        <dbReference type="SAM" id="MobiDB-lite"/>
    </source>
</evidence>
<accession>A0ABW2HJC3</accession>
<proteinExistence type="predicted"/>
<dbReference type="CDD" id="cd00085">
    <property type="entry name" value="HNHc"/>
    <property type="match status" value="1"/>
</dbReference>
<name>A0ABW2HJC3_9MICO</name>